<evidence type="ECO:0000313" key="1">
    <source>
        <dbReference type="EMBL" id="QCP50140.1"/>
    </source>
</evidence>
<dbReference type="RefSeq" id="WP_137332959.1">
    <property type="nucleotide sequence ID" value="NZ_CP040077.1"/>
</dbReference>
<gene>
    <name evidence="1" type="ORF">FAZ95_13715</name>
</gene>
<dbReference type="Proteomes" id="UP000298656">
    <property type="component" value="Chromosome 1"/>
</dbReference>
<sequence>MKTALWMKFVATILLIALWALLVFFRGADQQQLIFAIGQALVGLGVYHAAKNQPSSSSSLTNLITGIQSTIDPAVTSEEALSEAAAQTAPNAQPVAAAPVSPVAPAPVPAQALVVPPAAAAQPQQQATLQ</sequence>
<organism evidence="1 2">
    <name type="scientific">Trinickia violacea</name>
    <dbReference type="NCBI Taxonomy" id="2571746"/>
    <lineage>
        <taxon>Bacteria</taxon>
        <taxon>Pseudomonadati</taxon>
        <taxon>Pseudomonadota</taxon>
        <taxon>Betaproteobacteria</taxon>
        <taxon>Burkholderiales</taxon>
        <taxon>Burkholderiaceae</taxon>
        <taxon>Trinickia</taxon>
    </lineage>
</organism>
<dbReference type="OrthoDB" id="9135772at2"/>
<keyword evidence="2" id="KW-1185">Reference proteome</keyword>
<protein>
    <submittedName>
        <fullName evidence="1">Uncharacterized protein</fullName>
    </submittedName>
</protein>
<evidence type="ECO:0000313" key="2">
    <source>
        <dbReference type="Proteomes" id="UP000298656"/>
    </source>
</evidence>
<name>A0A4V1EHG0_9BURK</name>
<dbReference type="AlphaFoldDB" id="A0A4V1EHG0"/>
<dbReference type="KEGG" id="tvl:FAZ95_13715"/>
<proteinExistence type="predicted"/>
<dbReference type="EMBL" id="CP040077">
    <property type="protein sequence ID" value="QCP50140.1"/>
    <property type="molecule type" value="Genomic_DNA"/>
</dbReference>
<reference evidence="1 2" key="1">
    <citation type="submission" date="2019-05" db="EMBL/GenBank/DDBJ databases">
        <title>Burkholderia sp. DHOD12, isolated from subtropical forest soil.</title>
        <authorList>
            <person name="Gao Z.-H."/>
            <person name="Qiu L.-H."/>
        </authorList>
    </citation>
    <scope>NUCLEOTIDE SEQUENCE [LARGE SCALE GENOMIC DNA]</scope>
    <source>
        <strain evidence="1 2">DHOD12</strain>
    </source>
</reference>
<accession>A0A4V1EHG0</accession>